<evidence type="ECO:0000313" key="2">
    <source>
        <dbReference type="EMBL" id="UJO12216.1"/>
    </source>
</evidence>
<proteinExistence type="predicted"/>
<accession>A0A9Q8L797</accession>
<dbReference type="KEGG" id="ffu:CLAFUR5_00137"/>
<evidence type="ECO:0000256" key="1">
    <source>
        <dbReference type="SAM" id="MobiDB-lite"/>
    </source>
</evidence>
<keyword evidence="3" id="KW-1185">Reference proteome</keyword>
<organism evidence="2 3">
    <name type="scientific">Passalora fulva</name>
    <name type="common">Tomato leaf mold</name>
    <name type="synonym">Cladosporium fulvum</name>
    <dbReference type="NCBI Taxonomy" id="5499"/>
    <lineage>
        <taxon>Eukaryota</taxon>
        <taxon>Fungi</taxon>
        <taxon>Dikarya</taxon>
        <taxon>Ascomycota</taxon>
        <taxon>Pezizomycotina</taxon>
        <taxon>Dothideomycetes</taxon>
        <taxon>Dothideomycetidae</taxon>
        <taxon>Mycosphaerellales</taxon>
        <taxon>Mycosphaerellaceae</taxon>
        <taxon>Fulvia</taxon>
    </lineage>
</organism>
<dbReference type="RefSeq" id="XP_047756582.1">
    <property type="nucleotide sequence ID" value="XM_047899285.1"/>
</dbReference>
<name>A0A9Q8L797_PASFU</name>
<feature type="compositionally biased region" description="Basic and acidic residues" evidence="1">
    <location>
        <begin position="343"/>
        <end position="374"/>
    </location>
</feature>
<dbReference type="GeneID" id="71980015"/>
<reference evidence="2" key="2">
    <citation type="journal article" date="2022" name="Microb. Genom.">
        <title>A chromosome-scale genome assembly of the tomato pathogen Cladosporium fulvum reveals a compartmentalized genome architecture and the presence of a dispensable chromosome.</title>
        <authorList>
            <person name="Zaccaron A.Z."/>
            <person name="Chen L.H."/>
            <person name="Samaras A."/>
            <person name="Stergiopoulos I."/>
        </authorList>
    </citation>
    <scope>NUCLEOTIDE SEQUENCE</scope>
    <source>
        <strain evidence="2">Race5_Kim</strain>
    </source>
</reference>
<dbReference type="AlphaFoldDB" id="A0A9Q8L797"/>
<dbReference type="OrthoDB" id="5422863at2759"/>
<dbReference type="Proteomes" id="UP000756132">
    <property type="component" value="Chromosome 1"/>
</dbReference>
<reference evidence="2" key="1">
    <citation type="submission" date="2021-12" db="EMBL/GenBank/DDBJ databases">
        <authorList>
            <person name="Zaccaron A."/>
            <person name="Stergiopoulos I."/>
        </authorList>
    </citation>
    <scope>NUCLEOTIDE SEQUENCE</scope>
    <source>
        <strain evidence="2">Race5_Kim</strain>
    </source>
</reference>
<gene>
    <name evidence="2" type="ORF">CLAFUR5_00137</name>
</gene>
<feature type="compositionally biased region" description="Polar residues" evidence="1">
    <location>
        <begin position="312"/>
        <end position="328"/>
    </location>
</feature>
<dbReference type="EMBL" id="CP090163">
    <property type="protein sequence ID" value="UJO12216.1"/>
    <property type="molecule type" value="Genomic_DNA"/>
</dbReference>
<evidence type="ECO:0000313" key="3">
    <source>
        <dbReference type="Proteomes" id="UP000756132"/>
    </source>
</evidence>
<protein>
    <submittedName>
        <fullName evidence="2">Uncharacterized protein</fullName>
    </submittedName>
</protein>
<feature type="region of interest" description="Disordered" evidence="1">
    <location>
        <begin position="306"/>
        <end position="392"/>
    </location>
</feature>
<sequence>MTAPIPGCHLVGSTGYPATATSIRKIWAGQPGRLKRIPDGETGARFFFTGFQWELFKAIPGMAASFEPNKTGEKKELSGEEIDEGIQKLKDSNIETGYDTAAIESYAVFKRLRDEGVVPQGVRFQVGLPTVASVVSPFVEAAFQPKAWPIYEEALFRALKNIQARIPHEDLAIQIDLAVDTAFWEGVLPTSRRGSRDSTYRQVPHPINFFHAPVPLSADDKLDLYLEPLKDLAPKLKEHNTELYLGVVHHADPEGTRKRIEVAKKYVPEFGVATECGWGRTPADQVDGIMELTIDNNTQLLYSRSDSHQAHHSNTAAKTTMPTSSNPTIFPKESVVGNTGNTLRDDKYHQYPNGKPEEHHVKDTKGGSFKDKVKAIVSPGSQGLGKDEAGVE</sequence>